<feature type="region of interest" description="Disordered" evidence="2">
    <location>
        <begin position="464"/>
        <end position="572"/>
    </location>
</feature>
<keyword evidence="4" id="KW-0540">Nuclease</keyword>
<organism evidence="4 5">
    <name type="scientific">Geosmithia morbida</name>
    <dbReference type="NCBI Taxonomy" id="1094350"/>
    <lineage>
        <taxon>Eukaryota</taxon>
        <taxon>Fungi</taxon>
        <taxon>Dikarya</taxon>
        <taxon>Ascomycota</taxon>
        <taxon>Pezizomycotina</taxon>
        <taxon>Sordariomycetes</taxon>
        <taxon>Hypocreomycetidae</taxon>
        <taxon>Hypocreales</taxon>
        <taxon>Bionectriaceae</taxon>
        <taxon>Geosmithia</taxon>
    </lineage>
</organism>
<sequence>MLGWMLNRGDNAPDVADAGGAHIPKLSRLENHVLTYFKPLDTTQVDMPDTPAPVFAARAFKSVLFGTPRNSRVSKTTAASSNNSSSQTPEPKPQGILLTPGTGAAKQKRVSFGRDVGRNANSSKESMSSKDDEPHKRTRLNRALEKAQQNKTAASRMTARSKRDASDDEWEEDDDDQDNDSGSHDMTLDLNEPHSESGRYWKQEYEKYHNDAKSELEKLLKYKQLAKSYAQQKDFEAIELAEKLKEEQQKVIKMEKKIAENASDILARHGSTSSEGAAESEIMTKLTKQTALAVQYRQRVEDLEDQLEAFLEDRHSTASDNRGSGGRRQVLSAASPRTQKTLQDVQRELRKARSQVKEVNSLRDQVANLKQQLRAAEKRAAKAEVGAKSEVIETDRSRDLRAQLREAREQSRKKDEEMQALQREFEIFRKESQARSEEANQVLARAHAKIADLRKEVRTLKTTFGFDRHHQRDREQDNNAEPQPLHEDAAPLPRPSSTRLHGSKGRSTSLRDKFHDDATNTSAVPEPGDTNVMSGALGGDRPRFSRPALSSTPRSPVVRAYDSPSRAAAPIPKDVGDLSVLAESLSRNKVTDHDIQLEARSPQRHQSPIRGAHLRQTEAAAAAPLAASLDNAPTASASAKSRLPPERRAAAMARLAQKRHEKKLERSRGVLDKENVQP</sequence>
<dbReference type="RefSeq" id="XP_035319478.1">
    <property type="nucleotide sequence ID" value="XM_035464808.1"/>
</dbReference>
<dbReference type="EMBL" id="JAANYQ010000015">
    <property type="protein sequence ID" value="KAF4120826.1"/>
    <property type="molecule type" value="Genomic_DNA"/>
</dbReference>
<feature type="compositionally biased region" description="Polar residues" evidence="2">
    <location>
        <begin position="335"/>
        <end position="344"/>
    </location>
</feature>
<feature type="coiled-coil region" evidence="1">
    <location>
        <begin position="237"/>
        <end position="313"/>
    </location>
</feature>
<evidence type="ECO:0000313" key="4">
    <source>
        <dbReference type="EMBL" id="KAF4120826.1"/>
    </source>
</evidence>
<evidence type="ECO:0000256" key="2">
    <source>
        <dbReference type="SAM" id="MobiDB-lite"/>
    </source>
</evidence>
<keyword evidence="5" id="KW-1185">Reference proteome</keyword>
<feature type="compositionally biased region" description="Acidic residues" evidence="2">
    <location>
        <begin position="166"/>
        <end position="179"/>
    </location>
</feature>
<feature type="region of interest" description="Disordered" evidence="2">
    <location>
        <begin position="70"/>
        <end position="198"/>
    </location>
</feature>
<dbReference type="Pfam" id="PF11500">
    <property type="entry name" value="Cut12"/>
    <property type="match status" value="1"/>
</dbReference>
<dbReference type="InterPro" id="IPR021589">
    <property type="entry name" value="Cut12"/>
</dbReference>
<feature type="compositionally biased region" description="Basic and acidic residues" evidence="2">
    <location>
        <begin position="181"/>
        <end position="198"/>
    </location>
</feature>
<evidence type="ECO:0000259" key="3">
    <source>
        <dbReference type="Pfam" id="PF11500"/>
    </source>
</evidence>
<feature type="compositionally biased region" description="Basic and acidic residues" evidence="2">
    <location>
        <begin position="466"/>
        <end position="477"/>
    </location>
</feature>
<keyword evidence="4" id="KW-0269">Exonuclease</keyword>
<feature type="compositionally biased region" description="Polar residues" evidence="2">
    <location>
        <begin position="495"/>
        <end position="508"/>
    </location>
</feature>
<evidence type="ECO:0000256" key="1">
    <source>
        <dbReference type="SAM" id="Coils"/>
    </source>
</evidence>
<dbReference type="GO" id="GO:0004527">
    <property type="term" value="F:exonuclease activity"/>
    <property type="evidence" value="ECO:0007669"/>
    <property type="project" value="UniProtKB-KW"/>
</dbReference>
<feature type="region of interest" description="Disordered" evidence="2">
    <location>
        <begin position="592"/>
        <end position="678"/>
    </location>
</feature>
<feature type="compositionally biased region" description="Basic and acidic residues" evidence="2">
    <location>
        <begin position="662"/>
        <end position="678"/>
    </location>
</feature>
<feature type="region of interest" description="Disordered" evidence="2">
    <location>
        <begin position="314"/>
        <end position="346"/>
    </location>
</feature>
<feature type="compositionally biased region" description="Low complexity" evidence="2">
    <location>
        <begin position="76"/>
        <end position="86"/>
    </location>
</feature>
<feature type="domain" description="Spindle pole body-associated protein cut12" evidence="3">
    <location>
        <begin position="135"/>
        <end position="271"/>
    </location>
</feature>
<dbReference type="GeneID" id="55969060"/>
<accession>A0A9P5D1U2</accession>
<keyword evidence="1" id="KW-0175">Coiled coil</keyword>
<keyword evidence="4" id="KW-0378">Hydrolase</keyword>
<dbReference type="Proteomes" id="UP000749293">
    <property type="component" value="Unassembled WGS sequence"/>
</dbReference>
<gene>
    <name evidence="4" type="ORF">GMORB2_2830</name>
</gene>
<proteinExistence type="predicted"/>
<comment type="caution">
    <text evidence="4">The sequence shown here is derived from an EMBL/GenBank/DDBJ whole genome shotgun (WGS) entry which is preliminary data.</text>
</comment>
<feature type="compositionally biased region" description="Basic and acidic residues" evidence="2">
    <location>
        <begin position="509"/>
        <end position="518"/>
    </location>
</feature>
<reference evidence="4" key="1">
    <citation type="submission" date="2020-03" db="EMBL/GenBank/DDBJ databases">
        <title>Site-based positive gene gene selection in Geosmithia morbida across the United States reveals a broad range of putative effectors and factors for local host and environmental adapation.</title>
        <authorList>
            <person name="Onufrak A."/>
            <person name="Murdoch R.W."/>
            <person name="Gazis R."/>
            <person name="Huff M."/>
            <person name="Staton M."/>
            <person name="Klingeman W."/>
            <person name="Hadziabdic D."/>
        </authorList>
    </citation>
    <scope>NUCLEOTIDE SEQUENCE</scope>
    <source>
        <strain evidence="4">1262</strain>
    </source>
</reference>
<evidence type="ECO:0000313" key="5">
    <source>
        <dbReference type="Proteomes" id="UP000749293"/>
    </source>
</evidence>
<dbReference type="OrthoDB" id="5383703at2759"/>
<name>A0A9P5D1U2_9HYPO</name>
<protein>
    <submittedName>
        <fullName evidence="4">DNA repair exonuclease SbcCD ATPase subunit</fullName>
    </submittedName>
</protein>
<dbReference type="AlphaFoldDB" id="A0A9P5D1U2"/>